<gene>
    <name evidence="4" type="ORF">LENED_008073</name>
</gene>
<dbReference type="PROSITE" id="PS50894">
    <property type="entry name" value="HPT"/>
    <property type="match status" value="1"/>
</dbReference>
<reference evidence="4 5" key="2">
    <citation type="submission" date="2017-02" db="EMBL/GenBank/DDBJ databases">
        <title>A genome survey and senescence transcriptome analysis in Lentinula edodes.</title>
        <authorList>
            <person name="Sakamoto Y."/>
            <person name="Nakade K."/>
            <person name="Sato S."/>
            <person name="Yoshida Y."/>
            <person name="Miyazaki K."/>
            <person name="Natsume S."/>
            <person name="Konno N."/>
        </authorList>
    </citation>
    <scope>NUCLEOTIDE SEQUENCE [LARGE SCALE GENOMIC DNA]</scope>
    <source>
        <strain evidence="4 5">NBRC 111202</strain>
    </source>
</reference>
<name>A0A1Q3EG59_LENED</name>
<dbReference type="InterPro" id="IPR045871">
    <property type="entry name" value="AHP1-5/YPD1"/>
</dbReference>
<feature type="region of interest" description="Disordered" evidence="2">
    <location>
        <begin position="75"/>
        <end position="117"/>
    </location>
</feature>
<proteinExistence type="predicted"/>
<evidence type="ECO:0000313" key="4">
    <source>
        <dbReference type="EMBL" id="GAW06170.1"/>
    </source>
</evidence>
<dbReference type="PANTHER" id="PTHR28242:SF52">
    <property type="entry name" value="PHOSPHORELAY INTERMEDIATE PROTEIN YPD1"/>
    <property type="match status" value="1"/>
</dbReference>
<evidence type="ECO:0000256" key="1">
    <source>
        <dbReference type="PROSITE-ProRule" id="PRU00110"/>
    </source>
</evidence>
<accession>A0A1Q3EG59</accession>
<dbReference type="AlphaFoldDB" id="A0A1Q3EG59"/>
<evidence type="ECO:0000256" key="2">
    <source>
        <dbReference type="SAM" id="MobiDB-lite"/>
    </source>
</evidence>
<keyword evidence="1" id="KW-0597">Phosphoprotein</keyword>
<dbReference type="GO" id="GO:0005737">
    <property type="term" value="C:cytoplasm"/>
    <property type="evidence" value="ECO:0007669"/>
    <property type="project" value="TreeGrafter"/>
</dbReference>
<dbReference type="PANTHER" id="PTHR28242">
    <property type="entry name" value="PHOSPHORELAY INTERMEDIATE PROTEIN YPD1"/>
    <property type="match status" value="1"/>
</dbReference>
<dbReference type="InterPro" id="IPR008207">
    <property type="entry name" value="Sig_transdc_His_kin_Hpt_dom"/>
</dbReference>
<dbReference type="GO" id="GO:0000160">
    <property type="term" value="P:phosphorelay signal transduction system"/>
    <property type="evidence" value="ECO:0007669"/>
    <property type="project" value="InterPro"/>
</dbReference>
<feature type="compositionally biased region" description="Acidic residues" evidence="2">
    <location>
        <begin position="108"/>
        <end position="117"/>
    </location>
</feature>
<dbReference type="Proteomes" id="UP000188533">
    <property type="component" value="Unassembled WGS sequence"/>
</dbReference>
<dbReference type="CDD" id="cd00088">
    <property type="entry name" value="HPT"/>
    <property type="match status" value="1"/>
</dbReference>
<evidence type="ECO:0000313" key="5">
    <source>
        <dbReference type="Proteomes" id="UP000188533"/>
    </source>
</evidence>
<dbReference type="Pfam" id="PF01627">
    <property type="entry name" value="Hpt"/>
    <property type="match status" value="1"/>
</dbReference>
<keyword evidence="5" id="KW-1185">Reference proteome</keyword>
<evidence type="ECO:0000259" key="3">
    <source>
        <dbReference type="PROSITE" id="PS50894"/>
    </source>
</evidence>
<dbReference type="GO" id="GO:0009927">
    <property type="term" value="F:histidine phosphotransfer kinase activity"/>
    <property type="evidence" value="ECO:0007669"/>
    <property type="project" value="InterPro"/>
</dbReference>
<feature type="compositionally biased region" description="Polar residues" evidence="2">
    <location>
        <begin position="88"/>
        <end position="106"/>
    </location>
</feature>
<dbReference type="Gene3D" id="1.20.120.160">
    <property type="entry name" value="HPT domain"/>
    <property type="match status" value="1"/>
</dbReference>
<dbReference type="SUPFAM" id="SSF47226">
    <property type="entry name" value="Histidine-containing phosphotransfer domain, HPT domain"/>
    <property type="match status" value="1"/>
</dbReference>
<organism evidence="4 5">
    <name type="scientific">Lentinula edodes</name>
    <name type="common">Shiitake mushroom</name>
    <name type="synonym">Lentinus edodes</name>
    <dbReference type="NCBI Taxonomy" id="5353"/>
    <lineage>
        <taxon>Eukaryota</taxon>
        <taxon>Fungi</taxon>
        <taxon>Dikarya</taxon>
        <taxon>Basidiomycota</taxon>
        <taxon>Agaricomycotina</taxon>
        <taxon>Agaricomycetes</taxon>
        <taxon>Agaricomycetidae</taxon>
        <taxon>Agaricales</taxon>
        <taxon>Marasmiineae</taxon>
        <taxon>Omphalotaceae</taxon>
        <taxon>Lentinula</taxon>
    </lineage>
</organism>
<dbReference type="GO" id="GO:0005634">
    <property type="term" value="C:nucleus"/>
    <property type="evidence" value="ECO:0007669"/>
    <property type="project" value="TreeGrafter"/>
</dbReference>
<dbReference type="EMBL" id="BDGU01000303">
    <property type="protein sequence ID" value="GAW06170.1"/>
    <property type="molecule type" value="Genomic_DNA"/>
</dbReference>
<feature type="domain" description="HPt" evidence="3">
    <location>
        <begin position="137"/>
        <end position="238"/>
    </location>
</feature>
<dbReference type="InterPro" id="IPR036641">
    <property type="entry name" value="HPT_dom_sf"/>
</dbReference>
<dbReference type="STRING" id="5353.A0A1Q3EG59"/>
<comment type="caution">
    <text evidence="4">The sequence shown here is derived from an EMBL/GenBank/DDBJ whole genome shotgun (WGS) entry which is preliminary data.</text>
</comment>
<feature type="modified residue" description="Phosphohistidine" evidence="1">
    <location>
        <position position="176"/>
    </location>
</feature>
<dbReference type="GO" id="GO:0043424">
    <property type="term" value="F:protein histidine kinase binding"/>
    <property type="evidence" value="ECO:0007669"/>
    <property type="project" value="InterPro"/>
</dbReference>
<protein>
    <submittedName>
        <fullName evidence="4">Histidine-phosphotransfer domain HPT domain-containing protein</fullName>
    </submittedName>
</protein>
<sequence length="248" mass="27825">MITTWIGVDSQLNISHTINYTETICGFIALSIKDWSTYGLNLMPKAIAQAVHIVFAPKYGANAVKALKAKVDINDRDSHEDKPPISQPAANRPSSPNTDSSKNQNCETEAETSSSDEDEIIDMEIFNQILELDEDDTHDFSREMVEAYYTQAAQTFDDMDAALIKKDLMTLSDLGHFLKGSSATLGVAHVQNSCEKIQRYGQLRDEEKGIDLDSKQALDLITLLISQVKGEYSIAEKWLRKWYTEHSE</sequence>
<reference evidence="4 5" key="1">
    <citation type="submission" date="2016-08" db="EMBL/GenBank/DDBJ databases">
        <authorList>
            <consortium name="Lentinula edodes genome sequencing consortium"/>
            <person name="Sakamoto Y."/>
            <person name="Nakade K."/>
            <person name="Sato S."/>
            <person name="Yoshida Y."/>
            <person name="Miyazaki K."/>
            <person name="Natsume S."/>
            <person name="Konno N."/>
        </authorList>
    </citation>
    <scope>NUCLEOTIDE SEQUENCE [LARGE SCALE GENOMIC DNA]</scope>
    <source>
        <strain evidence="4 5">NBRC 111202</strain>
    </source>
</reference>